<keyword evidence="2" id="KW-0812">Transmembrane</keyword>
<dbReference type="AlphaFoldDB" id="A0A5N6NVL7"/>
<gene>
    <name evidence="3" type="ORF">E3N88_17981</name>
</gene>
<keyword evidence="4" id="KW-1185">Reference proteome</keyword>
<organism evidence="3 4">
    <name type="scientific">Mikania micrantha</name>
    <name type="common">bitter vine</name>
    <dbReference type="NCBI Taxonomy" id="192012"/>
    <lineage>
        <taxon>Eukaryota</taxon>
        <taxon>Viridiplantae</taxon>
        <taxon>Streptophyta</taxon>
        <taxon>Embryophyta</taxon>
        <taxon>Tracheophyta</taxon>
        <taxon>Spermatophyta</taxon>
        <taxon>Magnoliopsida</taxon>
        <taxon>eudicotyledons</taxon>
        <taxon>Gunneridae</taxon>
        <taxon>Pentapetalae</taxon>
        <taxon>asterids</taxon>
        <taxon>campanulids</taxon>
        <taxon>Asterales</taxon>
        <taxon>Asteraceae</taxon>
        <taxon>Asteroideae</taxon>
        <taxon>Heliantheae alliance</taxon>
        <taxon>Eupatorieae</taxon>
        <taxon>Mikania</taxon>
    </lineage>
</organism>
<evidence type="ECO:0000313" key="4">
    <source>
        <dbReference type="Proteomes" id="UP000326396"/>
    </source>
</evidence>
<keyword evidence="2" id="KW-1133">Transmembrane helix</keyword>
<reference evidence="3 4" key="1">
    <citation type="submission" date="2019-05" db="EMBL/GenBank/DDBJ databases">
        <title>Mikania micrantha, genome provides insights into the molecular mechanism of rapid growth.</title>
        <authorList>
            <person name="Liu B."/>
        </authorList>
    </citation>
    <scope>NUCLEOTIDE SEQUENCE [LARGE SCALE GENOMIC DNA]</scope>
    <source>
        <strain evidence="3">NLD-2019</strain>
        <tissue evidence="3">Leaf</tissue>
    </source>
</reference>
<comment type="caution">
    <text evidence="3">The sequence shown here is derived from an EMBL/GenBank/DDBJ whole genome shotgun (WGS) entry which is preliminary data.</text>
</comment>
<protein>
    <submittedName>
        <fullName evidence="3">Uncharacterized protein</fullName>
    </submittedName>
</protein>
<proteinExistence type="predicted"/>
<feature type="transmembrane region" description="Helical" evidence="2">
    <location>
        <begin position="63"/>
        <end position="80"/>
    </location>
</feature>
<keyword evidence="2" id="KW-0472">Membrane</keyword>
<feature type="region of interest" description="Disordered" evidence="1">
    <location>
        <begin position="1"/>
        <end position="22"/>
    </location>
</feature>
<evidence type="ECO:0000256" key="1">
    <source>
        <dbReference type="SAM" id="MobiDB-lite"/>
    </source>
</evidence>
<evidence type="ECO:0000256" key="2">
    <source>
        <dbReference type="SAM" id="Phobius"/>
    </source>
</evidence>
<accession>A0A5N6NVL7</accession>
<dbReference type="Proteomes" id="UP000326396">
    <property type="component" value="Linkage Group LG17"/>
</dbReference>
<name>A0A5N6NVL7_9ASTR</name>
<evidence type="ECO:0000313" key="3">
    <source>
        <dbReference type="EMBL" id="KAD5318035.1"/>
    </source>
</evidence>
<sequence>MANVYNLNNVRKSGKRSRSEDARVSPIAAHLFNRPDIGHSECDYEDEATFWTSKRLKRSHYSVLPNPDLLVIVLAVLAVFCEDELNY</sequence>
<dbReference type="EMBL" id="SZYD01000009">
    <property type="protein sequence ID" value="KAD5318035.1"/>
    <property type="molecule type" value="Genomic_DNA"/>
</dbReference>
<feature type="compositionally biased region" description="Polar residues" evidence="1">
    <location>
        <begin position="1"/>
        <end position="11"/>
    </location>
</feature>